<organism evidence="4 5">
    <name type="scientific">Micromonospora robiginosa</name>
    <dbReference type="NCBI Taxonomy" id="2749844"/>
    <lineage>
        <taxon>Bacteria</taxon>
        <taxon>Bacillati</taxon>
        <taxon>Actinomycetota</taxon>
        <taxon>Actinomycetes</taxon>
        <taxon>Micromonosporales</taxon>
        <taxon>Micromonosporaceae</taxon>
        <taxon>Micromonospora</taxon>
    </lineage>
</organism>
<dbReference type="AlphaFoldDB" id="A0A7L6B2A8"/>
<keyword evidence="5" id="KW-1185">Reference proteome</keyword>
<dbReference type="Gene3D" id="3.30.2140.10">
    <property type="entry name" value="Arylamine N-acetyltransferase"/>
    <property type="match status" value="1"/>
</dbReference>
<accession>A0A7L6B2A8</accession>
<dbReference type="RefSeq" id="WP_181568536.1">
    <property type="nucleotide sequence ID" value="NZ_CP059322.2"/>
</dbReference>
<dbReference type="InterPro" id="IPR038765">
    <property type="entry name" value="Papain-like_cys_pep_sf"/>
</dbReference>
<evidence type="ECO:0000256" key="3">
    <source>
        <dbReference type="SAM" id="MobiDB-lite"/>
    </source>
</evidence>
<gene>
    <name evidence="4" type="ORF">H1D33_22095</name>
</gene>
<proteinExistence type="inferred from homology"/>
<reference evidence="5" key="1">
    <citation type="submission" date="2020-07" db="EMBL/GenBank/DDBJ databases">
        <title>A new Micromonospora strain with potent antibiotic activity isolated from the microbiome of a mid-Atlantic deep-sea sponge.</title>
        <authorList>
            <person name="Back C.R."/>
            <person name="Stennett H.L."/>
            <person name="Williams S.E."/>
            <person name="Wang L."/>
            <person name="Ojeda Gomez J."/>
            <person name="Abdulle O.M."/>
            <person name="Duffy T."/>
            <person name="Hendry K.R."/>
            <person name="Powell D."/>
            <person name="Stach J.E."/>
            <person name="Essex-Lopresti A.E."/>
            <person name="Willis C.L."/>
            <person name="Curnow P."/>
            <person name="Race P.R."/>
        </authorList>
    </citation>
    <scope>NUCLEOTIDE SEQUENCE [LARGE SCALE GENOMIC DNA]</scope>
    <source>
        <strain evidence="5">28ISP2-46</strain>
    </source>
</reference>
<dbReference type="PRINTS" id="PR01543">
    <property type="entry name" value="ANATRNSFRASE"/>
</dbReference>
<dbReference type="PANTHER" id="PTHR11786:SF0">
    <property type="entry name" value="ARYLAMINE N-ACETYLTRANSFERASE 4-RELATED"/>
    <property type="match status" value="1"/>
</dbReference>
<evidence type="ECO:0000256" key="2">
    <source>
        <dbReference type="RuleBase" id="RU003452"/>
    </source>
</evidence>
<sequence length="307" mass="33975">MTRPPAPPPGPADPAAQWPVDALDLDAYLRRVGHHGAVAPDGATLRALHRAHVAAITFENLDVMLGRGVDVDLPRVQDKLVRAGRGGYCYEHGVLFGAVLQRVGFRVDRLLARTGDPVESPRPRSHLVLRVDDGDRVWLADVGFGSGLLEPLPLAEDAPRRQGRWEYRLRRGPDGAWRLRERGTGDWVTLQTFTEEPQYPVDVEVANHHTATNPHSPFTRQRIVVRKDSESVRRLIDREYTWESPGQPTRSRTLTDEEYADALVGEFALPLSPAEIRALVDSLPPPDADTAVAPDLELRSPAGGHRA</sequence>
<dbReference type="InterPro" id="IPR001447">
    <property type="entry name" value="Arylamine_N-AcTrfase"/>
</dbReference>
<dbReference type="GO" id="GO:0016407">
    <property type="term" value="F:acetyltransferase activity"/>
    <property type="evidence" value="ECO:0007669"/>
    <property type="project" value="InterPro"/>
</dbReference>
<feature type="region of interest" description="Disordered" evidence="3">
    <location>
        <begin position="282"/>
        <end position="307"/>
    </location>
</feature>
<dbReference type="Pfam" id="PF00797">
    <property type="entry name" value="Acetyltransf_2"/>
    <property type="match status" value="1"/>
</dbReference>
<reference evidence="4 5" key="2">
    <citation type="journal article" date="2021" name="Mar. Drugs">
        <title>A New Micromonospora Strain with Antibiotic Activity Isolated from the Microbiome of a Mid-Atlantic Deep-Sea Sponge.</title>
        <authorList>
            <person name="Back C.R."/>
            <person name="Stennett H.L."/>
            <person name="Williams S.E."/>
            <person name="Wang L."/>
            <person name="Ojeda Gomez J."/>
            <person name="Abdulle O.M."/>
            <person name="Duffy T."/>
            <person name="Neal C."/>
            <person name="Mantell J."/>
            <person name="Jepson M.A."/>
            <person name="Hendry K.R."/>
            <person name="Powell D."/>
            <person name="Stach J.E.M."/>
            <person name="Essex-Lopresti A.E."/>
            <person name="Willis C.L."/>
            <person name="Curnow P."/>
            <person name="Race P.R."/>
        </authorList>
    </citation>
    <scope>NUCLEOTIDE SEQUENCE [LARGE SCALE GENOMIC DNA]</scope>
    <source>
        <strain evidence="4 5">28ISP2-46</strain>
    </source>
</reference>
<dbReference type="Gene3D" id="2.40.128.150">
    <property type="entry name" value="Cysteine proteinases"/>
    <property type="match status" value="1"/>
</dbReference>
<comment type="similarity">
    <text evidence="1 2">Belongs to the arylamine N-acetyltransferase family.</text>
</comment>
<dbReference type="EMBL" id="CP059322">
    <property type="protein sequence ID" value="QLQ36016.1"/>
    <property type="molecule type" value="Genomic_DNA"/>
</dbReference>
<dbReference type="KEGG" id="mfeu:H1D33_22095"/>
<dbReference type="PANTHER" id="PTHR11786">
    <property type="entry name" value="N-HYDROXYARYLAMINE O-ACETYLTRANSFERASE"/>
    <property type="match status" value="1"/>
</dbReference>
<dbReference type="Proteomes" id="UP000510844">
    <property type="component" value="Chromosome"/>
</dbReference>
<protein>
    <submittedName>
        <fullName evidence="4">Arylamine N-acetyltransferase</fullName>
    </submittedName>
</protein>
<evidence type="ECO:0000313" key="5">
    <source>
        <dbReference type="Proteomes" id="UP000510844"/>
    </source>
</evidence>
<dbReference type="SUPFAM" id="SSF54001">
    <property type="entry name" value="Cysteine proteinases"/>
    <property type="match status" value="1"/>
</dbReference>
<evidence type="ECO:0000313" key="4">
    <source>
        <dbReference type="EMBL" id="QLQ36016.1"/>
    </source>
</evidence>
<name>A0A7L6B2A8_9ACTN</name>
<evidence type="ECO:0000256" key="1">
    <source>
        <dbReference type="ARBA" id="ARBA00006547"/>
    </source>
</evidence>